<dbReference type="EMBL" id="JACVVK020000536">
    <property type="protein sequence ID" value="KAK7467844.1"/>
    <property type="molecule type" value="Genomic_DNA"/>
</dbReference>
<keyword evidence="1" id="KW-0472">Membrane</keyword>
<feature type="non-terminal residue" evidence="2">
    <location>
        <position position="1"/>
    </location>
</feature>
<evidence type="ECO:0000256" key="1">
    <source>
        <dbReference type="SAM" id="Phobius"/>
    </source>
</evidence>
<name>A0ABD0JAD3_9CAEN</name>
<sequence>RIQRILEIITIALATATVASFYLAFSLETSNPARKEAANVSRQYNLDGRSPLLTLLTATQKYAKLERFSDLTLAIWGQLTPNVVPVLFTDSAVLDKRARDLEEKRSGAVCCSVHCRSLLSTARFRVARAGVAGTGIFETPLYAYADGDLLFTESLEVTLKAILTSRFFRESKKHLLVVGRTTEGVSTMNHKSFKLPKRRRQNLTGLPTPNDVDRKAMTGKVLEEDFMGYFITDRNFPWRHYFHMRFERGKFGRWLVLDAIRRGHVVVDATDTLLAFRPVAS</sequence>
<keyword evidence="3" id="KW-1185">Reference proteome</keyword>
<protein>
    <submittedName>
        <fullName evidence="2">Uncharacterized protein</fullName>
    </submittedName>
</protein>
<evidence type="ECO:0000313" key="3">
    <source>
        <dbReference type="Proteomes" id="UP001519460"/>
    </source>
</evidence>
<dbReference type="AlphaFoldDB" id="A0ABD0JAD3"/>
<accession>A0ABD0JAD3</accession>
<evidence type="ECO:0000313" key="2">
    <source>
        <dbReference type="EMBL" id="KAK7467844.1"/>
    </source>
</evidence>
<organism evidence="2 3">
    <name type="scientific">Batillaria attramentaria</name>
    <dbReference type="NCBI Taxonomy" id="370345"/>
    <lineage>
        <taxon>Eukaryota</taxon>
        <taxon>Metazoa</taxon>
        <taxon>Spiralia</taxon>
        <taxon>Lophotrochozoa</taxon>
        <taxon>Mollusca</taxon>
        <taxon>Gastropoda</taxon>
        <taxon>Caenogastropoda</taxon>
        <taxon>Sorbeoconcha</taxon>
        <taxon>Cerithioidea</taxon>
        <taxon>Batillariidae</taxon>
        <taxon>Batillaria</taxon>
    </lineage>
</organism>
<feature type="transmembrane region" description="Helical" evidence="1">
    <location>
        <begin position="5"/>
        <end position="25"/>
    </location>
</feature>
<feature type="non-terminal residue" evidence="2">
    <location>
        <position position="281"/>
    </location>
</feature>
<gene>
    <name evidence="2" type="ORF">BaRGS_00036915</name>
</gene>
<proteinExistence type="predicted"/>
<keyword evidence="1" id="KW-0812">Transmembrane</keyword>
<comment type="caution">
    <text evidence="2">The sequence shown here is derived from an EMBL/GenBank/DDBJ whole genome shotgun (WGS) entry which is preliminary data.</text>
</comment>
<reference evidence="2 3" key="1">
    <citation type="journal article" date="2023" name="Sci. Data">
        <title>Genome assembly of the Korean intertidal mud-creeper Batillaria attramentaria.</title>
        <authorList>
            <person name="Patra A.K."/>
            <person name="Ho P.T."/>
            <person name="Jun S."/>
            <person name="Lee S.J."/>
            <person name="Kim Y."/>
            <person name="Won Y.J."/>
        </authorList>
    </citation>
    <scope>NUCLEOTIDE SEQUENCE [LARGE SCALE GENOMIC DNA]</scope>
    <source>
        <strain evidence="2">Wonlab-2016</strain>
    </source>
</reference>
<dbReference type="Proteomes" id="UP001519460">
    <property type="component" value="Unassembled WGS sequence"/>
</dbReference>
<keyword evidence="1" id="KW-1133">Transmembrane helix</keyword>